<keyword evidence="4" id="KW-1185">Reference proteome</keyword>
<gene>
    <name evidence="3" type="ORF">HMF3257_19880</name>
</gene>
<dbReference type="Proteomes" id="UP000249016">
    <property type="component" value="Unassembled WGS sequence"/>
</dbReference>
<protein>
    <submittedName>
        <fullName evidence="3">Uncharacterized protein</fullName>
    </submittedName>
</protein>
<evidence type="ECO:0000256" key="2">
    <source>
        <dbReference type="SAM" id="Phobius"/>
    </source>
</evidence>
<keyword evidence="2" id="KW-0472">Membrane</keyword>
<name>A0A327NMA4_9BACT</name>
<feature type="transmembrane region" description="Helical" evidence="2">
    <location>
        <begin position="182"/>
        <end position="203"/>
    </location>
</feature>
<feature type="region of interest" description="Disordered" evidence="1">
    <location>
        <begin position="210"/>
        <end position="230"/>
    </location>
</feature>
<comment type="caution">
    <text evidence="3">The sequence shown here is derived from an EMBL/GenBank/DDBJ whole genome shotgun (WGS) entry which is preliminary data.</text>
</comment>
<accession>A0A327NMA4</accession>
<sequence>MRLFSFARQRLPMNPSYYLLKALSPNRKQRITMRIIIACLFLLAATATYAQDNLIFRNGTELPVKVLEVSPSQLKYRRQDNPDGPIYTINVANLLLVKYANGTKDVFGASTQTLVGSTPSADAPALSTQPGLEKLRYNSGLFSRYFVGSTGDPLSRTEVRSLLANHHDALQAYRHGQSYRKWAVITAVPAVALLGVGAGVALAGHDRFGFRDRNQGPPANTPMDNDGRRSGFGRDHVGMALVGGGVLLGVASLVLDHKATRQFRRAASRYNQHQQTVGLEFGPSAKGMGAGMTLTF</sequence>
<proteinExistence type="predicted"/>
<organism evidence="3 4">
    <name type="scientific">Spirosoma telluris</name>
    <dbReference type="NCBI Taxonomy" id="2183553"/>
    <lineage>
        <taxon>Bacteria</taxon>
        <taxon>Pseudomonadati</taxon>
        <taxon>Bacteroidota</taxon>
        <taxon>Cytophagia</taxon>
        <taxon>Cytophagales</taxon>
        <taxon>Cytophagaceae</taxon>
        <taxon>Spirosoma</taxon>
    </lineage>
</organism>
<evidence type="ECO:0000313" key="4">
    <source>
        <dbReference type="Proteomes" id="UP000249016"/>
    </source>
</evidence>
<reference evidence="3 4" key="1">
    <citation type="submission" date="2018-06" db="EMBL/GenBank/DDBJ databases">
        <title>Spirosoma sp. HMF3257 Genome sequencing and assembly.</title>
        <authorList>
            <person name="Kang H."/>
            <person name="Cha I."/>
            <person name="Kim H."/>
            <person name="Kang J."/>
            <person name="Joh K."/>
        </authorList>
    </citation>
    <scope>NUCLEOTIDE SEQUENCE [LARGE SCALE GENOMIC DNA]</scope>
    <source>
        <strain evidence="3 4">HMF3257</strain>
    </source>
</reference>
<dbReference type="EMBL" id="QLII01000001">
    <property type="protein sequence ID" value="RAI75855.1"/>
    <property type="molecule type" value="Genomic_DNA"/>
</dbReference>
<keyword evidence="2" id="KW-1133">Transmembrane helix</keyword>
<evidence type="ECO:0000313" key="3">
    <source>
        <dbReference type="EMBL" id="RAI75855.1"/>
    </source>
</evidence>
<dbReference type="AlphaFoldDB" id="A0A327NMA4"/>
<keyword evidence="2" id="KW-0812">Transmembrane</keyword>
<feature type="transmembrane region" description="Helical" evidence="2">
    <location>
        <begin position="237"/>
        <end position="255"/>
    </location>
</feature>
<evidence type="ECO:0000256" key="1">
    <source>
        <dbReference type="SAM" id="MobiDB-lite"/>
    </source>
</evidence>